<dbReference type="RefSeq" id="WP_172434301.1">
    <property type="nucleotide sequence ID" value="NZ_AP022642.1"/>
</dbReference>
<dbReference type="AlphaFoldDB" id="A0A679GFZ0"/>
<protein>
    <recommendedName>
        <fullName evidence="3">WG containing repeat-containing protein</fullName>
    </recommendedName>
</protein>
<evidence type="ECO:0008006" key="3">
    <source>
        <dbReference type="Google" id="ProtNLM"/>
    </source>
</evidence>
<sequence length="990" mass="109183">MAWEAASGAWLHLGQDEAPPRCVAFCGEVPALWLVLLGGAREVPAVTPATAGYQVPVIGLRVSLEQALANWQRLSEWLQAHPQFYRVPALGLCLGAVEAWLRTAAEGQDTAWLQGDLDAVSGPFDRNAPSRSGFWRWNADDRLQALADGSADLHRLTGVMDFEALGEWHRGFGFGTLRHLWFEALGQLDGFAALEHPFPALPPCEPVEHDPWWEHSYRAHAQGDRWGLVNQADGTWHEAPRWDAILPDSHSFIRVWVRQGALWGVLQIEPAVELLLAPQFDAVVDSACDDHMVASQGGLLGLMHIPSGQWRLPPRFHELRRETEDLLRAREGAHYGFLDLDGQWRVPPRYQDTRPFGGTLAFDAPGLAWVMAEGRWGLLDEQGQERLACRYDQVEWRQEHDHRGWRVGRDGRQGWVGIDGREAVPCEWDEVDCYEPYQHPLQAEGIYRVTRNGLHGLLPALGDWRVAPRYTEIEPLGLGQGAAPLPVDPWRSAPEPDGSLAAWIAEGGGEPGAPRLLIRVRDQQGCAVIDERERQWVPPSPGLVETLGNGSQRWLKRTDEQDRQQLWSLARGEPALPGWHAGVEVLELPDQPLLLTFERLDGPEGFSLGLRLWRETGEPALEGCFSALAGQSFWLPRLDDDTREQLLEAWSRGQDVPAEAWEAGQAQPCFVRPGQPRQSAQAAWQARYQAGDLQAALALSRLAASPTEAYAWARRACALDGGTGTPSAGAWLQLTRLALQGAGGDEALPAARDWVARVRASEPELDEGFEASALEARLWLDPAAGPVDGARALAAADYLVAVTGTTQALHHEGRYLLGRCHREGQGTAVDLDAAREHWRIAAADGHGAATRALVELLAEQALAEDDQAAAERLWLEARQHAWNYLEHPGDAGDAAVISALHGFCGELELLSEPLDWAAAEYHLLQAAEGGHLPAMGLLAVEVYRRRGSPLRDGRQARAWALRHAEASGALPAEAPAAWRWLLGWFLWLRG</sequence>
<name>A0A679GFZ0_9GAMM</name>
<dbReference type="SMART" id="SM00671">
    <property type="entry name" value="SEL1"/>
    <property type="match status" value="1"/>
</dbReference>
<evidence type="ECO:0000313" key="2">
    <source>
        <dbReference type="Proteomes" id="UP000501237"/>
    </source>
</evidence>
<organism evidence="1 2">
    <name type="scientific">Metapseudomonas otitidis</name>
    <dbReference type="NCBI Taxonomy" id="319939"/>
    <lineage>
        <taxon>Bacteria</taxon>
        <taxon>Pseudomonadati</taxon>
        <taxon>Pseudomonadota</taxon>
        <taxon>Gammaproteobacteria</taxon>
        <taxon>Pseudomonadales</taxon>
        <taxon>Pseudomonadaceae</taxon>
        <taxon>Metapseudomonas</taxon>
    </lineage>
</organism>
<dbReference type="SUPFAM" id="SSF81901">
    <property type="entry name" value="HCP-like"/>
    <property type="match status" value="1"/>
</dbReference>
<dbReference type="Proteomes" id="UP000501237">
    <property type="component" value="Chromosome"/>
</dbReference>
<evidence type="ECO:0000313" key="1">
    <source>
        <dbReference type="EMBL" id="BCA29996.1"/>
    </source>
</evidence>
<dbReference type="EMBL" id="AP022642">
    <property type="protein sequence ID" value="BCA29996.1"/>
    <property type="molecule type" value="Genomic_DNA"/>
</dbReference>
<gene>
    <name evidence="1" type="ORF">PtoMrB4_39730</name>
</gene>
<dbReference type="Pfam" id="PF14903">
    <property type="entry name" value="WG_beta_rep"/>
    <property type="match status" value="2"/>
</dbReference>
<dbReference type="InterPro" id="IPR032774">
    <property type="entry name" value="WG_beta_rep"/>
</dbReference>
<dbReference type="InterPro" id="IPR011990">
    <property type="entry name" value="TPR-like_helical_dom_sf"/>
</dbReference>
<reference evidence="1 2" key="1">
    <citation type="journal article" date="2020" name="Microbiol. Resour. Announc.">
        <title>Complete genome sequence of Pseudomonas otitidis strain MrB4, isolated from Lake Biwa in Japan.</title>
        <authorList>
            <person name="Miyazaki K."/>
            <person name="Hase E."/>
            <person name="Maruya T."/>
        </authorList>
    </citation>
    <scope>NUCLEOTIDE SEQUENCE [LARGE SCALE GENOMIC DNA]</scope>
    <source>
        <strain evidence="1 2">MrB4</strain>
    </source>
</reference>
<dbReference type="InterPro" id="IPR006597">
    <property type="entry name" value="Sel1-like"/>
</dbReference>
<dbReference type="KEGG" id="poj:PtoMrB4_39730"/>
<dbReference type="Gene3D" id="1.25.40.10">
    <property type="entry name" value="Tetratricopeptide repeat domain"/>
    <property type="match status" value="1"/>
</dbReference>
<dbReference type="GeneID" id="57399192"/>
<accession>A0A679GFZ0</accession>
<proteinExistence type="predicted"/>